<reference evidence="2 3" key="1">
    <citation type="journal article" date="2016" name="Nat. Commun.">
        <title>Thousands of microbial genomes shed light on interconnected biogeochemical processes in an aquifer system.</title>
        <authorList>
            <person name="Anantharaman K."/>
            <person name="Brown C.T."/>
            <person name="Hug L.A."/>
            <person name="Sharon I."/>
            <person name="Castelle C.J."/>
            <person name="Probst A.J."/>
            <person name="Thomas B.C."/>
            <person name="Singh A."/>
            <person name="Wilkins M.J."/>
            <person name="Karaoz U."/>
            <person name="Brodie E.L."/>
            <person name="Williams K.H."/>
            <person name="Hubbard S.S."/>
            <person name="Banfield J.F."/>
        </authorList>
    </citation>
    <scope>NUCLEOTIDE SEQUENCE [LARGE SCALE GENOMIC DNA]</scope>
</reference>
<dbReference type="EMBL" id="MFZG01000010">
    <property type="protein sequence ID" value="OGK17166.1"/>
    <property type="molecule type" value="Genomic_DNA"/>
</dbReference>
<evidence type="ECO:0000256" key="1">
    <source>
        <dbReference type="SAM" id="Phobius"/>
    </source>
</evidence>
<keyword evidence="1" id="KW-0812">Transmembrane</keyword>
<gene>
    <name evidence="2" type="ORF">A2774_02080</name>
</gene>
<feature type="transmembrane region" description="Helical" evidence="1">
    <location>
        <begin position="102"/>
        <end position="119"/>
    </location>
</feature>
<dbReference type="Proteomes" id="UP000177208">
    <property type="component" value="Unassembled WGS sequence"/>
</dbReference>
<evidence type="ECO:0000313" key="3">
    <source>
        <dbReference type="Proteomes" id="UP000177208"/>
    </source>
</evidence>
<protein>
    <recommendedName>
        <fullName evidence="4">EamA domain-containing protein</fullName>
    </recommendedName>
</protein>
<feature type="transmembrane region" description="Helical" evidence="1">
    <location>
        <begin position="75"/>
        <end position="96"/>
    </location>
</feature>
<evidence type="ECO:0000313" key="2">
    <source>
        <dbReference type="EMBL" id="OGK17166.1"/>
    </source>
</evidence>
<evidence type="ECO:0008006" key="4">
    <source>
        <dbReference type="Google" id="ProtNLM"/>
    </source>
</evidence>
<name>A0A1F7GE73_9BACT</name>
<proteinExistence type="predicted"/>
<keyword evidence="1" id="KW-1133">Transmembrane helix</keyword>
<keyword evidence="1" id="KW-0472">Membrane</keyword>
<accession>A0A1F7GE73</accession>
<comment type="caution">
    <text evidence="2">The sequence shown here is derived from an EMBL/GenBank/DDBJ whole genome shotgun (WGS) entry which is preliminary data.</text>
</comment>
<feature type="transmembrane region" description="Helical" evidence="1">
    <location>
        <begin position="42"/>
        <end position="63"/>
    </location>
</feature>
<organism evidence="2 3">
    <name type="scientific">Candidatus Roizmanbacteria bacterium RIFCSPHIGHO2_01_FULL_39_12c</name>
    <dbReference type="NCBI Taxonomy" id="1802031"/>
    <lineage>
        <taxon>Bacteria</taxon>
        <taxon>Candidatus Roizmaniibacteriota</taxon>
    </lineage>
</organism>
<dbReference type="AlphaFoldDB" id="A0A1F7GE73"/>
<sequence length="120" mass="13416">MNNIISILILLILTVITGWGDTQFFIHSSQIWQKGRIIWPEIVKSTFGVSIAIVSYWLALKYLQEFKIISAEIQTILWFLIVIIGVAAVSGKFSTWPATEKIISLVIIVGLGWLLIKTGG</sequence>